<feature type="binding site" evidence="14">
    <location>
        <position position="34"/>
    </location>
    <ligand>
        <name>L-threonine</name>
        <dbReference type="ChEBI" id="CHEBI:57926"/>
    </ligand>
</feature>
<evidence type="ECO:0000313" key="18">
    <source>
        <dbReference type="Proteomes" id="UP000002372"/>
    </source>
</evidence>
<sequence length="334" mass="35260">MSEVNTDAQVRPREIIEAVRRLEAGELVGLPTETVYGLAADAENVQAVARIYAAKGRPADHPVIVHIHRAADLGHWASEVPETARKLAAAFWPGPLTLILPRKPGVADACAGGQNTIGLRCPSHPVAQAVLAIFKGGQGGLAAPSANRFGRISPTTAAHVHAELGDDLLVLDGGACAVGIESTIVDCTAQPPRILRPGQLQAADIAQTLGVAEADLLRPAESAPRVAGVLPAHYAPRTPLQWCSREQINARWEIGTSAGRRIGVLAFPPQPLAPHPSWVTLPADPAAYAQQLYAVLRRLDAAGLEEICVEVLPPSPAWLALRDRLTRAVHGSGR</sequence>
<evidence type="ECO:0000256" key="2">
    <source>
        <dbReference type="ARBA" id="ARBA00007663"/>
    </source>
</evidence>
<evidence type="ECO:0000256" key="9">
    <source>
        <dbReference type="ARBA" id="ARBA00022741"/>
    </source>
</evidence>
<dbReference type="GO" id="GO:0006450">
    <property type="term" value="P:regulation of translational fidelity"/>
    <property type="evidence" value="ECO:0007669"/>
    <property type="project" value="TreeGrafter"/>
</dbReference>
<dbReference type="GO" id="GO:0000049">
    <property type="term" value="F:tRNA binding"/>
    <property type="evidence" value="ECO:0007669"/>
    <property type="project" value="TreeGrafter"/>
</dbReference>
<dbReference type="GO" id="GO:0061710">
    <property type="term" value="F:L-threonylcarbamoyladenylate synthase"/>
    <property type="evidence" value="ECO:0007669"/>
    <property type="project" value="UniProtKB-EC"/>
</dbReference>
<comment type="function">
    <text evidence="13">Required for the formation of a threonylcarbamoyl group on adenosine at position 37 (t(6)A37) in tRNAs that read codons beginning with adenine.</text>
</comment>
<keyword evidence="19" id="KW-1185">Reference proteome</keyword>
<keyword evidence="6 13" id="KW-0808">Transferase</keyword>
<evidence type="ECO:0000256" key="3">
    <source>
        <dbReference type="ARBA" id="ARBA00012584"/>
    </source>
</evidence>
<feature type="binding site" evidence="14">
    <location>
        <position position="145"/>
    </location>
    <ligand>
        <name>ATP</name>
        <dbReference type="ChEBI" id="CHEBI:30616"/>
    </ligand>
</feature>
<evidence type="ECO:0000256" key="1">
    <source>
        <dbReference type="ARBA" id="ARBA00004496"/>
    </source>
</evidence>
<dbReference type="eggNOG" id="COG0009">
    <property type="taxonomic scope" value="Bacteria"/>
</dbReference>
<feature type="binding site" evidence="14">
    <location>
        <position position="57"/>
    </location>
    <ligand>
        <name>ATP</name>
        <dbReference type="ChEBI" id="CHEBI:30616"/>
    </ligand>
</feature>
<proteinExistence type="inferred from homology"/>
<dbReference type="InterPro" id="IPR006070">
    <property type="entry name" value="Sua5-like_dom"/>
</dbReference>
<feature type="binding site" evidence="14">
    <location>
        <position position="196"/>
    </location>
    <ligand>
        <name>ATP</name>
        <dbReference type="ChEBI" id="CHEBI:30616"/>
    </ligand>
</feature>
<accession>D6CKY4</accession>
<reference evidence="17 19" key="4">
    <citation type="submission" date="2015-03" db="EMBL/GenBank/DDBJ databases">
        <authorList>
            <person name="Regsiter A."/>
            <person name="william w."/>
        </authorList>
    </citation>
    <scope>NUCLEOTIDE SEQUENCE [LARGE SCALE GENOMIC DNA]</scope>
    <source>
        <strain evidence="17 19">CB1</strain>
    </source>
</reference>
<dbReference type="Proteomes" id="UP000002372">
    <property type="component" value="Chromosome"/>
</dbReference>
<reference evidence="18" key="2">
    <citation type="journal article" date="2010" name="PLoS Genet.">
        <title>Structure, function, and evolution of the Thiomonas spp. genome.</title>
        <authorList>
            <person name="Arsene-Ploetze F."/>
            <person name="Koechler S."/>
            <person name="Marchal M."/>
            <person name="Coppee J.Y."/>
            <person name="Chandler M."/>
            <person name="Bonnefoy V."/>
            <person name="Brochier-Armanet C."/>
            <person name="Barakat M."/>
            <person name="Barbe V."/>
            <person name="Battaglia-Brunet F."/>
            <person name="Bruneel O."/>
            <person name="Bryan C.G."/>
            <person name="Cleiss-Arnold J."/>
            <person name="Cruveiller S."/>
            <person name="Erhardt M."/>
            <person name="Heinrich-Salmeron A."/>
            <person name="Hommais F."/>
            <person name="Joulian C."/>
            <person name="Krin E."/>
            <person name="Lieutaud A."/>
            <person name="Lievremont D."/>
            <person name="Michel C."/>
            <person name="Muller D."/>
            <person name="Ortet P."/>
            <person name="Proux C."/>
            <person name="Siguier P."/>
            <person name="Roche D."/>
            <person name="Rouy Z."/>
            <person name="Salvignol G."/>
            <person name="Slyemi D."/>
            <person name="Talla E."/>
            <person name="Weiss S."/>
            <person name="Weissenbach J."/>
            <person name="Medigue C."/>
            <person name="Bertin P.N."/>
        </authorList>
    </citation>
    <scope>NUCLEOTIDE SEQUENCE [LARGE SCALE GENOMIC DNA]</scope>
    <source>
        <strain evidence="18">DSM 22701 / CIP 110005 / 3As</strain>
    </source>
</reference>
<evidence type="ECO:0000256" key="7">
    <source>
        <dbReference type="ARBA" id="ARBA00022694"/>
    </source>
</evidence>
<reference key="1">
    <citation type="submission" date="2009-07" db="EMBL/GenBank/DDBJ databases">
        <authorList>
            <person name="Genoscope - CEA"/>
        </authorList>
    </citation>
    <scope>NUCLEOTIDE SEQUENCE</scope>
    <source>
        <strain>3As</strain>
    </source>
</reference>
<comment type="similarity">
    <text evidence="2 13">Belongs to the SUA5 family.</text>
</comment>
<evidence type="ECO:0000256" key="14">
    <source>
        <dbReference type="PIRSR" id="PIRSR004930-1"/>
    </source>
</evidence>
<dbReference type="GO" id="GO:0005524">
    <property type="term" value="F:ATP binding"/>
    <property type="evidence" value="ECO:0007669"/>
    <property type="project" value="UniProtKB-UniRule"/>
</dbReference>
<dbReference type="InterPro" id="IPR050156">
    <property type="entry name" value="TC-AMP_synthase_SUA5"/>
</dbReference>
<dbReference type="InterPro" id="IPR017945">
    <property type="entry name" value="DHBP_synth_RibB-like_a/b_dom"/>
</dbReference>
<dbReference type="EMBL" id="FP475956">
    <property type="protein sequence ID" value="CAZ87737.1"/>
    <property type="molecule type" value="Genomic_DNA"/>
</dbReference>
<dbReference type="Gene3D" id="3.90.870.10">
    <property type="entry name" value="DHBP synthase"/>
    <property type="match status" value="1"/>
</dbReference>
<dbReference type="GO" id="GO:0005737">
    <property type="term" value="C:cytoplasm"/>
    <property type="evidence" value="ECO:0007669"/>
    <property type="project" value="UniProtKB-SubCell"/>
</dbReference>
<reference evidence="16" key="3">
    <citation type="submission" date="2010-07" db="EMBL/GenBank/DDBJ databases">
        <authorList>
            <person name="Genoscope - CEA"/>
        </authorList>
    </citation>
    <scope>NUCLEOTIDE SEQUENCE</scope>
    <source>
        <strain evidence="16">3As</strain>
    </source>
</reference>
<comment type="subcellular location">
    <subcellularLocation>
        <location evidence="1 13">Cytoplasm</location>
    </subcellularLocation>
</comment>
<evidence type="ECO:0000256" key="10">
    <source>
        <dbReference type="ARBA" id="ARBA00022840"/>
    </source>
</evidence>
<keyword evidence="10 13" id="KW-0067">ATP-binding</keyword>
<feature type="binding site" evidence="14">
    <location>
        <position position="120"/>
    </location>
    <ligand>
        <name>L-threonine</name>
        <dbReference type="ChEBI" id="CHEBI:57926"/>
    </ligand>
</feature>
<keyword evidence="5 13" id="KW-0963">Cytoplasm</keyword>
<dbReference type="NCBIfam" id="TIGR00057">
    <property type="entry name" value="L-threonylcarbamoyladenylate synthase"/>
    <property type="match status" value="1"/>
</dbReference>
<dbReference type="Proteomes" id="UP000078599">
    <property type="component" value="Unassembled WGS sequence"/>
</dbReference>
<dbReference type="HOGENOM" id="CLU_031397_0_2_4"/>
<feature type="binding site" evidence="14">
    <location>
        <position position="116"/>
    </location>
    <ligand>
        <name>ATP</name>
        <dbReference type="ChEBI" id="CHEBI:30616"/>
    </ligand>
</feature>
<evidence type="ECO:0000256" key="11">
    <source>
        <dbReference type="ARBA" id="ARBA00029774"/>
    </source>
</evidence>
<dbReference type="RefSeq" id="WP_013105089.1">
    <property type="nucleotide sequence ID" value="NC_014145.1"/>
</dbReference>
<gene>
    <name evidence="16" type="ordered locus">THI_1039</name>
    <name evidence="17" type="ORF">THICB1_100258</name>
</gene>
<dbReference type="PROSITE" id="PS51163">
    <property type="entry name" value="YRDC"/>
    <property type="match status" value="1"/>
</dbReference>
<evidence type="ECO:0000256" key="8">
    <source>
        <dbReference type="ARBA" id="ARBA00022695"/>
    </source>
</evidence>
<feature type="binding site" evidence="14">
    <location>
        <position position="234"/>
    </location>
    <ligand>
        <name>ATP</name>
        <dbReference type="ChEBI" id="CHEBI:30616"/>
    </ligand>
</feature>
<evidence type="ECO:0000313" key="19">
    <source>
        <dbReference type="Proteomes" id="UP000078599"/>
    </source>
</evidence>
<feature type="binding site" evidence="14">
    <location>
        <position position="143"/>
    </location>
    <ligand>
        <name>L-threonine</name>
        <dbReference type="ChEBI" id="CHEBI:57926"/>
    </ligand>
</feature>
<dbReference type="InterPro" id="IPR010923">
    <property type="entry name" value="T(6)A37_SUA5"/>
</dbReference>
<evidence type="ECO:0000256" key="4">
    <source>
        <dbReference type="ARBA" id="ARBA00015492"/>
    </source>
</evidence>
<feature type="domain" description="YrdC-like" evidence="15">
    <location>
        <begin position="12"/>
        <end position="200"/>
    </location>
</feature>
<feature type="binding site" evidence="14">
    <location>
        <position position="153"/>
    </location>
    <ligand>
        <name>ATP</name>
        <dbReference type="ChEBI" id="CHEBI:30616"/>
    </ligand>
</feature>
<feature type="binding site" evidence="14">
    <location>
        <position position="66"/>
    </location>
    <ligand>
        <name>L-threonine</name>
        <dbReference type="ChEBI" id="CHEBI:57926"/>
    </ligand>
</feature>
<keyword evidence="8 13" id="KW-0548">Nucleotidyltransferase</keyword>
<evidence type="ECO:0000256" key="12">
    <source>
        <dbReference type="ARBA" id="ARBA00048366"/>
    </source>
</evidence>
<dbReference type="Pfam" id="PF01300">
    <property type="entry name" value="Sua5_yciO_yrdC"/>
    <property type="match status" value="1"/>
</dbReference>
<keyword evidence="9 13" id="KW-0547">Nucleotide-binding</keyword>
<evidence type="ECO:0000313" key="17">
    <source>
        <dbReference type="EMBL" id="CQR26737.1"/>
    </source>
</evidence>
<comment type="catalytic activity">
    <reaction evidence="12 13">
        <text>L-threonine + hydrogencarbonate + ATP = L-threonylcarbamoyladenylate + diphosphate + H2O</text>
        <dbReference type="Rhea" id="RHEA:36407"/>
        <dbReference type="ChEBI" id="CHEBI:15377"/>
        <dbReference type="ChEBI" id="CHEBI:17544"/>
        <dbReference type="ChEBI" id="CHEBI:30616"/>
        <dbReference type="ChEBI" id="CHEBI:33019"/>
        <dbReference type="ChEBI" id="CHEBI:57926"/>
        <dbReference type="ChEBI" id="CHEBI:73682"/>
        <dbReference type="EC" id="2.7.7.87"/>
    </reaction>
</comment>
<dbReference type="PANTHER" id="PTHR17490:SF16">
    <property type="entry name" value="THREONYLCARBAMOYL-AMP SYNTHASE"/>
    <property type="match status" value="1"/>
</dbReference>
<dbReference type="KEGG" id="thi:THI_1039"/>
<dbReference type="GO" id="GO:0003725">
    <property type="term" value="F:double-stranded RNA binding"/>
    <property type="evidence" value="ECO:0007669"/>
    <property type="project" value="UniProtKB-UniRule"/>
</dbReference>
<dbReference type="AlphaFoldDB" id="D6CKY4"/>
<protein>
    <recommendedName>
        <fullName evidence="4 13">Threonylcarbamoyl-AMP synthase</fullName>
        <shortName evidence="13">TC-AMP synthase</shortName>
        <ecNumber evidence="3 13">2.7.7.87</ecNumber>
    </recommendedName>
    <alternativeName>
        <fullName evidence="11 13">L-threonylcarbamoyladenylate synthase</fullName>
    </alternativeName>
</protein>
<evidence type="ECO:0000313" key="16">
    <source>
        <dbReference type="EMBL" id="CAZ87737.1"/>
    </source>
</evidence>
<evidence type="ECO:0000256" key="5">
    <source>
        <dbReference type="ARBA" id="ARBA00022490"/>
    </source>
</evidence>
<dbReference type="EMBL" id="CTRI01000002">
    <property type="protein sequence ID" value="CQR26737.1"/>
    <property type="molecule type" value="Genomic_DNA"/>
</dbReference>
<dbReference type="Pfam" id="PF03481">
    <property type="entry name" value="Sua5_C"/>
    <property type="match status" value="1"/>
</dbReference>
<dbReference type="OrthoDB" id="9814580at2"/>
<dbReference type="PIRSF" id="PIRSF004930">
    <property type="entry name" value="Tln_factor_SUA5"/>
    <property type="match status" value="1"/>
</dbReference>
<organism evidence="16 18">
    <name type="scientific">Thiomonas arsenitoxydans (strain DSM 22701 / CIP 110005 / 3As)</name>
    <dbReference type="NCBI Taxonomy" id="426114"/>
    <lineage>
        <taxon>Bacteria</taxon>
        <taxon>Pseudomonadati</taxon>
        <taxon>Pseudomonadota</taxon>
        <taxon>Betaproteobacteria</taxon>
        <taxon>Burkholderiales</taxon>
        <taxon>Thiomonas</taxon>
    </lineage>
</organism>
<dbReference type="GO" id="GO:0008033">
    <property type="term" value="P:tRNA processing"/>
    <property type="evidence" value="ECO:0007669"/>
    <property type="project" value="UniProtKB-KW"/>
</dbReference>
<evidence type="ECO:0000256" key="13">
    <source>
        <dbReference type="PIRNR" id="PIRNR004930"/>
    </source>
</evidence>
<dbReference type="PANTHER" id="PTHR17490">
    <property type="entry name" value="SUA5"/>
    <property type="match status" value="1"/>
</dbReference>
<dbReference type="Gene3D" id="3.40.50.11030">
    <property type="entry name" value="Threonylcarbamoyl-AMP synthase, C-terminal domain"/>
    <property type="match status" value="1"/>
</dbReference>
<name>D6CKY4_THIA3</name>
<feature type="binding site" evidence="14">
    <location>
        <position position="182"/>
    </location>
    <ligand>
        <name>L-threonine</name>
        <dbReference type="ChEBI" id="CHEBI:57926"/>
    </ligand>
</feature>
<dbReference type="InterPro" id="IPR005145">
    <property type="entry name" value="Sua5_C"/>
</dbReference>
<dbReference type="SUPFAM" id="SSF55821">
    <property type="entry name" value="YrdC/RibB"/>
    <property type="match status" value="1"/>
</dbReference>
<dbReference type="EC" id="2.7.7.87" evidence="3 13"/>
<evidence type="ECO:0000256" key="6">
    <source>
        <dbReference type="ARBA" id="ARBA00022679"/>
    </source>
</evidence>
<evidence type="ECO:0000259" key="15">
    <source>
        <dbReference type="PROSITE" id="PS51163"/>
    </source>
</evidence>
<dbReference type="InterPro" id="IPR038385">
    <property type="entry name" value="Sua5/YwlC_C"/>
</dbReference>
<keyword evidence="7 13" id="KW-0819">tRNA processing</keyword>